<dbReference type="EMBL" id="CADEAL010000446">
    <property type="protein sequence ID" value="CAB1420297.1"/>
    <property type="molecule type" value="Genomic_DNA"/>
</dbReference>
<protein>
    <recommendedName>
        <fullName evidence="4">Ig-like domain-containing protein</fullName>
    </recommendedName>
</protein>
<sequence>MGGEVTQGCWLLLILSLKGILAGDWSVHLPSGPICAVTGSSLVLPCSYDYPQSSNETRAEEQLSTQGGGGEEGQQYEVLSEMWCLEDSRCITPRYVFHSAGIFPDSSYQNRVQYLGLAGTKNCSLSISDLRPSDSGSYVFYLITSHPTQKMPAQGGVQLLVADSSSAVSTSASPSGGITEGVDLRLACCSPSANPKARFRWFQSTSATPRYSGQVWNISTVASDDSGSYYCQMQSEEGEQNSTMLDIDVEYSPRNTHVSISPPGELQRSLPVTLTCRSDANPPVHTFSWYQGAACLPTTDNSFHQERQSPATSAGSTLSSTTISAEEYGQHCCVARNRHGSQTYSVTLTGIRAATPPKTTGRRVLLVGVCIGVLLVIIATIAFLIRRRKRSSHHRSYVLTATTAIEA</sequence>
<evidence type="ECO:0000256" key="3">
    <source>
        <dbReference type="SAM" id="SignalP"/>
    </source>
</evidence>
<dbReference type="PANTHER" id="PTHR46013">
    <property type="entry name" value="VASCULAR CELL ADHESION MOLECULE 1"/>
    <property type="match status" value="1"/>
</dbReference>
<dbReference type="InterPro" id="IPR003599">
    <property type="entry name" value="Ig_sub"/>
</dbReference>
<keyword evidence="6" id="KW-1185">Reference proteome</keyword>
<dbReference type="Gene3D" id="2.60.40.10">
    <property type="entry name" value="Immunoglobulins"/>
    <property type="match status" value="3"/>
</dbReference>
<keyword evidence="2" id="KW-0472">Membrane</keyword>
<keyword evidence="3" id="KW-0732">Signal</keyword>
<feature type="signal peptide" evidence="3">
    <location>
        <begin position="1"/>
        <end position="22"/>
    </location>
</feature>
<organism evidence="5 6">
    <name type="scientific">Pleuronectes platessa</name>
    <name type="common">European plaice</name>
    <dbReference type="NCBI Taxonomy" id="8262"/>
    <lineage>
        <taxon>Eukaryota</taxon>
        <taxon>Metazoa</taxon>
        <taxon>Chordata</taxon>
        <taxon>Craniata</taxon>
        <taxon>Vertebrata</taxon>
        <taxon>Euteleostomi</taxon>
        <taxon>Actinopterygii</taxon>
        <taxon>Neopterygii</taxon>
        <taxon>Teleostei</taxon>
        <taxon>Neoteleostei</taxon>
        <taxon>Acanthomorphata</taxon>
        <taxon>Carangaria</taxon>
        <taxon>Pleuronectiformes</taxon>
        <taxon>Pleuronectoidei</taxon>
        <taxon>Pleuronectidae</taxon>
        <taxon>Pleuronectes</taxon>
    </lineage>
</organism>
<dbReference type="InterPro" id="IPR007110">
    <property type="entry name" value="Ig-like_dom"/>
</dbReference>
<comment type="caution">
    <text evidence="5">The sequence shown here is derived from an EMBL/GenBank/DDBJ whole genome shotgun (WGS) entry which is preliminary data.</text>
</comment>
<feature type="domain" description="Ig-like" evidence="4">
    <location>
        <begin position="253"/>
        <end position="349"/>
    </location>
</feature>
<feature type="compositionally biased region" description="Low complexity" evidence="1">
    <location>
        <begin position="309"/>
        <end position="320"/>
    </location>
</feature>
<dbReference type="PROSITE" id="PS50835">
    <property type="entry name" value="IG_LIKE"/>
    <property type="match status" value="2"/>
</dbReference>
<accession>A0A9N7TX40</accession>
<proteinExistence type="predicted"/>
<dbReference type="InterPro" id="IPR036179">
    <property type="entry name" value="Ig-like_dom_sf"/>
</dbReference>
<dbReference type="SUPFAM" id="SSF48726">
    <property type="entry name" value="Immunoglobulin"/>
    <property type="match status" value="3"/>
</dbReference>
<keyword evidence="2" id="KW-0812">Transmembrane</keyword>
<evidence type="ECO:0000313" key="5">
    <source>
        <dbReference type="EMBL" id="CAB1420297.1"/>
    </source>
</evidence>
<dbReference type="SMART" id="SM00409">
    <property type="entry name" value="IG"/>
    <property type="match status" value="3"/>
</dbReference>
<dbReference type="InterPro" id="IPR013783">
    <property type="entry name" value="Ig-like_fold"/>
</dbReference>
<evidence type="ECO:0000256" key="2">
    <source>
        <dbReference type="SAM" id="Phobius"/>
    </source>
</evidence>
<gene>
    <name evidence="5" type="ORF">PLEPLA_LOCUS8172</name>
</gene>
<name>A0A9N7TX40_PLEPL</name>
<evidence type="ECO:0000256" key="1">
    <source>
        <dbReference type="SAM" id="MobiDB-lite"/>
    </source>
</evidence>
<feature type="region of interest" description="Disordered" evidence="1">
    <location>
        <begin position="301"/>
        <end position="320"/>
    </location>
</feature>
<dbReference type="InterPro" id="IPR003598">
    <property type="entry name" value="Ig_sub2"/>
</dbReference>
<dbReference type="AlphaFoldDB" id="A0A9N7TX40"/>
<feature type="chain" id="PRO_5040493126" description="Ig-like domain-containing protein" evidence="3">
    <location>
        <begin position="23"/>
        <end position="407"/>
    </location>
</feature>
<dbReference type="SMART" id="SM00408">
    <property type="entry name" value="IGc2"/>
    <property type="match status" value="2"/>
</dbReference>
<dbReference type="Pfam" id="PF13895">
    <property type="entry name" value="Ig_2"/>
    <property type="match status" value="2"/>
</dbReference>
<reference evidence="5" key="1">
    <citation type="submission" date="2020-03" db="EMBL/GenBank/DDBJ databases">
        <authorList>
            <person name="Weist P."/>
        </authorList>
    </citation>
    <scope>NUCLEOTIDE SEQUENCE</scope>
</reference>
<feature type="transmembrane region" description="Helical" evidence="2">
    <location>
        <begin position="364"/>
        <end position="385"/>
    </location>
</feature>
<evidence type="ECO:0000313" key="6">
    <source>
        <dbReference type="Proteomes" id="UP001153269"/>
    </source>
</evidence>
<feature type="domain" description="Ig-like" evidence="4">
    <location>
        <begin position="166"/>
        <end position="246"/>
    </location>
</feature>
<dbReference type="PANTHER" id="PTHR46013:SF4">
    <property type="entry name" value="B-CELL RECEPTOR CD22-RELATED"/>
    <property type="match status" value="1"/>
</dbReference>
<evidence type="ECO:0000259" key="4">
    <source>
        <dbReference type="PROSITE" id="PS50835"/>
    </source>
</evidence>
<dbReference type="Proteomes" id="UP001153269">
    <property type="component" value="Unassembled WGS sequence"/>
</dbReference>
<keyword evidence="2" id="KW-1133">Transmembrane helix</keyword>